<dbReference type="SMART" id="SM00710">
    <property type="entry name" value="PbH1"/>
    <property type="match status" value="11"/>
</dbReference>
<dbReference type="Proteomes" id="UP000321353">
    <property type="component" value="Chromosome"/>
</dbReference>
<dbReference type="InterPro" id="IPR012334">
    <property type="entry name" value="Pectin_lyas_fold"/>
</dbReference>
<proteinExistence type="predicted"/>
<evidence type="ECO:0000313" key="2">
    <source>
        <dbReference type="EMBL" id="QEG01409.1"/>
    </source>
</evidence>
<evidence type="ECO:0000313" key="3">
    <source>
        <dbReference type="Proteomes" id="UP000321353"/>
    </source>
</evidence>
<sequence length="4703" mass="451983">MKLSHWIQQLAGARLPVRRRRKERRRNDLVAELNVTRLETRRVLNGDGLVIDAGADANDGHADAFHLTFDQDQLHVSVNGERVNSVSIDQADTITVQGSSDDDSLVVDLGDGSLAGQQIRFDGGEGRDHVRLVTAEHIQSLIHSINAPGAIESEVRSDSGTANLQLVGIEDLSQDLNVERMTVQLGDDVDRAAIDRIDSPGVSQIQVWHTSESAAETQSPFTLSLEAPDEELRIVSDVDDESDGQQVEVRGLADSFAASFVFQGDQNDSIVFAGETDLGGGDLNVTAGHAHFESAIRTDHAAIEVTATEELSLAESGSITNHGGTVRLSGPAIDVAGSIEASAGFVSIDSGDQGVSIVRGLIDVSSVDADGQGGVVHVLGMHVGLFDAARIDASGPAGGGTVLIGGDYQGKGSVGNANVTYVSQQSIVRADAIDSGRGGKVIVWADHTTRVHGTITARGGNAQGDGGLIETSGKASLDVRSSWIDASATAGAAGTWLLDPYNVTISNGNTQTNIDTAAGVFSPNAAGAEIGDDHINAALDAGTSVTITTDAGGGGVQSGRIRLESDADIVLSTAVTVTLSLVAAGDIDLQGTITTATGTLNVELIANDNSGTQGDIFTAAGDVRVRDAVTTGGGTFTSSGVDFDNDSGSGLITTDGGLVTLNHTGNVTVAAAINAGTGDVDITTTGGNINGGGIVTAATLTLDASGAIGNNTTFNSDVDTLDLTTGGAAGAGNITLVEADGASLSFATAATAQSVDVTVTSGDLTIDAASGDGNDNVTLTTVGGNLDGGATVTADMLTLDASGGIGVGTTFDSDAATLALTSAGVAAAGNITIVQADAASLSITTHTSAQTVDVTFTTGDLTVNSAFGDGNDNINLTASDGDVLGGATVTADTLTVNASGGIGIGTALSTDANSLDLTTAGIAGAGNIAVIQDNVADVMISTDASAQTISVTLVGGDLTIGAALGDVNDNLTFIASGGDIVGGGTVTANTLTLDANGGIGIGTAVTANAATYSLTSGGAGAAGNITLIDAGALNTSQITTLSTTGAAQTISLTATVGDLVLDGAIGDPADDLILIAIAGDIVGGAGTATAATLTLDASGGIGIGTAVSTNATTYNLVTAGVGNAGNIALVDTGSFITNEINTLTTDGSIQTVSLTATTGNLTIGTAIGEAADNLTLIATAGNIVGGATATAAILTLQAGGGIGIGTAVTADATGYSLTTAGSGAAGDISLIDVGALNTNQISTLTTDGTTQTISLTASTGDLTAGGAIGDAADNLTLISSAGDVVGGATVTAATLTINAAGGIGIGTTFNSDAATLALTSGGLAAAGNITIIEADAANLSIATDASAQTVDVTITSGDLTVSGAIGDVNDDVNLTASGGDVVGGALVTADTLTVDASGGIGIGTALSTDANTLDLTTAGVNAAGDITVTQADAASLMVSTDASGQTISVTLSTGDFTVGGALGDGNDSLTFIASTGDIVGGGTVTANALTLQASGGIGIGTAVTANAATYSLTSGGTGAAGNITLIDTGALDTSQITTLSTAGSAQTIRLTATTGDLTLGGSLGDSGDDLILTALDGDIVGGAGTATAAALTLDASGGIGIGTAVTADAATYSLTTAGVGIAGNIALIDAGALNTNQIASLTTDASAQLVSLTASGGNLTIGTAIGDTVDNLTLIAASGNIVGGATATAATLTLSAVGGIGIGTAVTADAASYSLTTTGTGTAGDIRLIDTGALNTDQITLATDGTTQTISLTASTGDLTAGSAIGDAADNLTLVSSAGDVVGGASVTAATLTINAAGGIGIGTAFNSDAATLALTSGGLAAAGNITLIEADAANLSIATDASAQTVDVTITTGDLTVNGAIGDANDDVNLTASGGDVVGGATVTADTLTVVASGGIGIGTALSTDANTLDLTTAGVNTAGDITVIQADAASLMVSTDASGQTISVTLSTGDFTVGGALGDGNDSLTFIASAGDIVGGGTVTANALTLNASGGIGIGTAVTANATSYSLTSGGAGTAGNITLIDTGALDTSQITTLSTAGSAQTISLTATTGDLTVGGSIGHSADDLNLTALDGDIVGGAGTATAATLTLNASGGIGIGTAVNANATSYSLTTAAVGAAGNIALVDTGAFNTNQIASLTTDASAQLVSLTASTGNLTIGTAIGDTIDDLTLIATAGNIVGGATAIAATLTLQAGGGIGIGTAVTADATSYSLTTAGTNAAGNISLVDTGALNTNQITLATDGTTQTISLTASTGNLTAGAAIGDAADNLTLVSSAGDVVGGASVTAATLTINAAGGIGIGTAFNSDAATLALTSGGIAAAGNITLVEANAANLSIATDASAQTVDITITTGDLTVNGAIGDANDNVNLTASGGDVVGGATVTADTLTVVASGGIGVGTALATDANTLDLTTAGVGAAGDITVIQADAASLMVSTDASGQTISVTLSTGDFTVGGALGDGNDSLTFIASAGDIVGGGTVTANALTLDASGGIGIGTAVTANAATYSLTSGGAGAAGNITLIDTGALNTSQITTLSTAGSAQTISLTATTGDLTVGGSIGHSADDLNLTALDGDIVGGAGTATAATLTLDASGGIGIGIGTAVNANATSYSLTTAAVGAAGNIALVDTGAFNTNQIASLTTNASAQVVSLTASTGNLTIGTAIGDTVDDLTLIATAGNIVGGASATAATLTLSAGGGIGIGTAVTASANSYSLTTSGTGTAGNISLIDTGALNTNQITTLATDGSAQTVSLTASTGNLTIGSAIGNSTDNLTLVSTAGDVVGGATATAETLTVTASGAIGNGSALMTDANTLNLTTSGVGLAGNITVIQADAANLSVTTDASAQTISVTVSTGDFTLGGSIGDGNDSLALSATSGNIVGGGTVTANDLTLSAGGGIGIGTAVTADATTYSLTSAGVGAAGDITLVDTGALNTNQITTLNTGASSQTIRLTASGGDLTIGGAIGDGNDNLTFISTAGDIVGGGTVTANLLTLDANGGIGIGTAVTANAATYSLTSGGAAAAGNITLVDTGALNTNQITTLSTAGSTQTIRLTATGGNVTVGGAIGDASDNLHLTATAGNIVGGGATLTAATLTLNASGGIGIGTAVAADASGYSLITAGVGSAGNIRLVDVNALSTSQVALTTDASSQTVDLTASTGNLTINNAIGDTVDNLTLRALVGDVVGGATATANQLRLEAGGGIGIGTAVTADATTYHLTSAGNAAAGNITLFDTGTLNTSQVTLSTDGSAQLVRLDALGGDLIVGGAIGNATDSLTLSAAAGNVVGGATATATTLTVTASGGIGIGTVLSTTADTLDLTTTGVGAAGNIRVVESDASTYSVTTDASAQLIQLTQSTGDFTIGGAIGDGGDSLTFVATTGNIVGGGTVTADALVLQAGGGIGVGTAITANATSYNLTTSGIGSAGDITLIDTNSLSTSQITGLSTATTTQTVSLTASTGNLTVDVAIGDAGDHLVLSASSGNVVGGATATAANLTVVAGGGIGIGTALQTDADALDLTTSGSNGAGNITVVEADAVNLSITTAASAQSVSVTVSNGNLTVNSAIGDANDDLVLITSGGDVVGGGLVTADTLTVNSSGGIGNGVPLQTDANTLDLTSAGVGAAGDIRVVQADAANLLIATDASAQTISVTLSTGDFTVGGAIGDGNDSLMFAATSGNIVGGGTVTANDLTLSAGGGIGIGTAVTADAATYNLTTAGVGAAGNISLVSTGGLNTAQVTLATDASVQTIDLTASSGDLVVGGAIGNTTDHLTLRTSAGNVVGNAIASAATLTVLSSGGIGIGTALGTNADTLNLTTGGSGAAGNITVVETDAVDLSITTAASAQTVDITVSSGNLDVAGPIGDANDDLSLTANTGNVGGGSTVTADTLTVKAGGGIGIGTAFDTDANTLHLTSSGIGSAGDITIVEADSANLMITTDASAQTIDVTISSGDFNMGGAIGDANDDLRFATPAGNINGGATVTANSLTLSAGGGIGIATAVVADAASYDLTSAASGSAGNITLIDTGALNTSQITGLSTHGSSQTVTLTASAGPLTVDGAIGNASDDLTLIAASGDLIGGSVATADVLRLSAAGGIGIGTALSADAISYQLSSSGVGAAGDISLINQGALNTSQITTLSTDASTQTISLAASSGNLTLNTAIAHANDNFALTASGGAVQQSGGSITASGLSVDAVTGIDLATTVSALSAINRGSGDIQIAESDAITITNANQLGSGDVDINAGGSIVVDNGRSVNDAITTVGGAITVQATGAASDLVVVRTISSDSGQINLSADDDLSILAAGRVTTGNNDAVGVSIAANADGAGSGLLTLDDSAIVSTNKGRISGVLVNSSNPISGVQVGERLGGTQRNAQIDVTVNDPSGLGFVAQVDWLEGTPGDSDPSRRNPLEQDISVGGVAVNYQHSYDVAPNQGDIIVNVALTSIADGSILLTQNSFDVLDRPEFATTVTLQVEGALLPFSAPLPESDSVTFVRTIEQIVITTPATQRIVVVAPPLQLNNSVGSAVVTSQRYYVLRIVSFGAESEGEVKLWESEQGREEYSLPDLEDPDSGAGFELSQLPELFKRLPDDRYRIYLIEGQTERLVLDFIIRDGQPIEAQTDAPVQSDGESVEEDGENRIDAEQDAVPPEQPDAESGGRANLSSIERLGSVPVVSSGSIILAAGMAKRDAKGLRRSSQPVSSSARRHRNQLSARRPASWR</sequence>
<protein>
    <submittedName>
        <fullName evidence="2">Uncharacterized protein</fullName>
    </submittedName>
</protein>
<dbReference type="RefSeq" id="WP_147870490.1">
    <property type="nucleotide sequence ID" value="NZ_CP036264.1"/>
</dbReference>
<reference evidence="2 3" key="1">
    <citation type="submission" date="2019-02" db="EMBL/GenBank/DDBJ databases">
        <title>Planctomycetal bacteria perform biofilm scaping via a novel small molecule.</title>
        <authorList>
            <person name="Jeske O."/>
            <person name="Boedeker C."/>
            <person name="Wiegand S."/>
            <person name="Breitling P."/>
            <person name="Kallscheuer N."/>
            <person name="Jogler M."/>
            <person name="Rohde M."/>
            <person name="Petersen J."/>
            <person name="Medema M.H."/>
            <person name="Surup F."/>
            <person name="Jogler C."/>
        </authorList>
    </citation>
    <scope>NUCLEOTIDE SEQUENCE [LARGE SCALE GENOMIC DNA]</scope>
    <source>
        <strain evidence="2 3">Mal15</strain>
    </source>
</reference>
<evidence type="ECO:0000256" key="1">
    <source>
        <dbReference type="SAM" id="MobiDB-lite"/>
    </source>
</evidence>
<organism evidence="2 3">
    <name type="scientific">Stieleria maiorica</name>
    <dbReference type="NCBI Taxonomy" id="2795974"/>
    <lineage>
        <taxon>Bacteria</taxon>
        <taxon>Pseudomonadati</taxon>
        <taxon>Planctomycetota</taxon>
        <taxon>Planctomycetia</taxon>
        <taxon>Pirellulales</taxon>
        <taxon>Pirellulaceae</taxon>
        <taxon>Stieleria</taxon>
    </lineage>
</organism>
<feature type="region of interest" description="Disordered" evidence="1">
    <location>
        <begin position="4601"/>
        <end position="4643"/>
    </location>
</feature>
<accession>A0A5B9MJM4</accession>
<dbReference type="InterPro" id="IPR006626">
    <property type="entry name" value="PbH1"/>
</dbReference>
<dbReference type="EMBL" id="CP036264">
    <property type="protein sequence ID" value="QEG01409.1"/>
    <property type="molecule type" value="Genomic_DNA"/>
</dbReference>
<feature type="region of interest" description="Disordered" evidence="1">
    <location>
        <begin position="4669"/>
        <end position="4703"/>
    </location>
</feature>
<keyword evidence="3" id="KW-1185">Reference proteome</keyword>
<dbReference type="KEGG" id="smam:Mal15_54850"/>
<name>A0A5B9MJM4_9BACT</name>
<dbReference type="Gene3D" id="2.160.20.10">
    <property type="entry name" value="Single-stranded right-handed beta-helix, Pectin lyase-like"/>
    <property type="match status" value="1"/>
</dbReference>
<gene>
    <name evidence="2" type="ORF">Mal15_54850</name>
</gene>